<dbReference type="InterPro" id="IPR034660">
    <property type="entry name" value="DinB/YfiT-like"/>
</dbReference>
<comment type="caution">
    <text evidence="2">The sequence shown here is derived from an EMBL/GenBank/DDBJ whole genome shotgun (WGS) entry which is preliminary data.</text>
</comment>
<organism evidence="2 3">
    <name type="scientific">Neolewinella antarctica</name>
    <dbReference type="NCBI Taxonomy" id="442734"/>
    <lineage>
        <taxon>Bacteria</taxon>
        <taxon>Pseudomonadati</taxon>
        <taxon>Bacteroidota</taxon>
        <taxon>Saprospiria</taxon>
        <taxon>Saprospirales</taxon>
        <taxon>Lewinellaceae</taxon>
        <taxon>Neolewinella</taxon>
    </lineage>
</organism>
<dbReference type="NCBIfam" id="NF009807">
    <property type="entry name" value="PRK13291.1"/>
    <property type="match status" value="1"/>
</dbReference>
<gene>
    <name evidence="2" type="ORF">GGR27_001362</name>
</gene>
<keyword evidence="3" id="KW-1185">Reference proteome</keyword>
<sequence length="173" mass="19377">MQYPIGKFQLPTLEVAAANRLGYVRQIGDLPQQFAEAARNLKARKLLDTTYRPGGWTARQVIHHVCDSHVNAYVRHKRILTEDHPTLTGYDEKRWAELADVTAVPIEVSLRALEALHLRWSVLLATCSPAQWDRTAFHGGAGVDYRLDQLAAQYAWHGRHHLGHLGVVGSLGS</sequence>
<dbReference type="Proteomes" id="UP000770785">
    <property type="component" value="Unassembled WGS sequence"/>
</dbReference>
<reference evidence="2 3" key="1">
    <citation type="submission" date="2020-03" db="EMBL/GenBank/DDBJ databases">
        <title>Genomic Encyclopedia of Type Strains, Phase IV (KMG-IV): sequencing the most valuable type-strain genomes for metagenomic binning, comparative biology and taxonomic classification.</title>
        <authorList>
            <person name="Goeker M."/>
        </authorList>
    </citation>
    <scope>NUCLEOTIDE SEQUENCE [LARGE SCALE GENOMIC DNA]</scope>
    <source>
        <strain evidence="2 3">DSM 105096</strain>
    </source>
</reference>
<proteinExistence type="predicted"/>
<evidence type="ECO:0000313" key="3">
    <source>
        <dbReference type="Proteomes" id="UP000770785"/>
    </source>
</evidence>
<dbReference type="Gene3D" id="1.20.120.450">
    <property type="entry name" value="dinb family like domain"/>
    <property type="match status" value="1"/>
</dbReference>
<name>A0ABX0XAL0_9BACT</name>
<accession>A0ABX0XAL0</accession>
<dbReference type="RefSeq" id="WP_168036634.1">
    <property type="nucleotide sequence ID" value="NZ_JAATJH010000002.1"/>
</dbReference>
<dbReference type="InterPro" id="IPR024775">
    <property type="entry name" value="DinB-like"/>
</dbReference>
<feature type="domain" description="DinB-like" evidence="1">
    <location>
        <begin position="31"/>
        <end position="164"/>
    </location>
</feature>
<evidence type="ECO:0000259" key="1">
    <source>
        <dbReference type="Pfam" id="PF12867"/>
    </source>
</evidence>
<dbReference type="EMBL" id="JAATJH010000002">
    <property type="protein sequence ID" value="NJC25863.1"/>
    <property type="molecule type" value="Genomic_DNA"/>
</dbReference>
<protein>
    <recommendedName>
        <fullName evidence="1">DinB-like domain-containing protein</fullName>
    </recommendedName>
</protein>
<dbReference type="SUPFAM" id="SSF109854">
    <property type="entry name" value="DinB/YfiT-like putative metalloenzymes"/>
    <property type="match status" value="1"/>
</dbReference>
<dbReference type="Pfam" id="PF12867">
    <property type="entry name" value="DinB_2"/>
    <property type="match status" value="1"/>
</dbReference>
<evidence type="ECO:0000313" key="2">
    <source>
        <dbReference type="EMBL" id="NJC25863.1"/>
    </source>
</evidence>